<keyword evidence="3 8" id="KW-0808">Transferase</keyword>
<dbReference type="GO" id="GO:0016779">
    <property type="term" value="F:nucleotidyltransferase activity"/>
    <property type="evidence" value="ECO:0007669"/>
    <property type="project" value="UniProtKB-KW"/>
</dbReference>
<keyword evidence="10" id="KW-1185">Reference proteome</keyword>
<dbReference type="EC" id="2.4.2.31" evidence="8"/>
<dbReference type="EMBL" id="JACDTQ010000103">
    <property type="protein sequence ID" value="KAF5929439.1"/>
    <property type="molecule type" value="Genomic_DNA"/>
</dbReference>
<evidence type="ECO:0000256" key="3">
    <source>
        <dbReference type="ARBA" id="ARBA00022679"/>
    </source>
</evidence>
<dbReference type="PANTHER" id="PTHR10339:SF24">
    <property type="entry name" value="T-CELL ECTO-ADP-RIBOSYLTRANSFERASE 1-RELATED"/>
    <property type="match status" value="1"/>
</dbReference>
<organism evidence="9 10">
    <name type="scientific">Diceros bicornis minor</name>
    <name type="common">South-central black rhinoceros</name>
    <dbReference type="NCBI Taxonomy" id="77932"/>
    <lineage>
        <taxon>Eukaryota</taxon>
        <taxon>Metazoa</taxon>
        <taxon>Chordata</taxon>
        <taxon>Craniata</taxon>
        <taxon>Vertebrata</taxon>
        <taxon>Euteleostomi</taxon>
        <taxon>Mammalia</taxon>
        <taxon>Eutheria</taxon>
        <taxon>Laurasiatheria</taxon>
        <taxon>Perissodactyla</taxon>
        <taxon>Rhinocerotidae</taxon>
        <taxon>Diceros</taxon>
    </lineage>
</organism>
<evidence type="ECO:0000313" key="9">
    <source>
        <dbReference type="EMBL" id="KAF5929439.1"/>
    </source>
</evidence>
<comment type="similarity">
    <text evidence="1 8">Belongs to the Arg-specific ADP-ribosyltransferase family.</text>
</comment>
<dbReference type="PRINTS" id="PR00970">
    <property type="entry name" value="RIBTRNSFRASE"/>
</dbReference>
<reference evidence="9 10" key="1">
    <citation type="journal article" date="2020" name="Mol. Biol. Evol.">
        <title>Interspecific Gene Flow and the Evolution of Specialization in Black and White Rhinoceros.</title>
        <authorList>
            <person name="Moodley Y."/>
            <person name="Westbury M.V."/>
            <person name="Russo I.M."/>
            <person name="Gopalakrishnan S."/>
            <person name="Rakotoarivelo A."/>
            <person name="Olsen R.A."/>
            <person name="Prost S."/>
            <person name="Tunstall T."/>
            <person name="Ryder O.A."/>
            <person name="Dalen L."/>
            <person name="Bruford M.W."/>
        </authorList>
    </citation>
    <scope>NUCLEOTIDE SEQUENCE [LARGE SCALE GENOMIC DNA]</scope>
    <source>
        <strain evidence="9">SBR-YM</strain>
        <tissue evidence="9">Skin</tissue>
    </source>
</reference>
<evidence type="ECO:0000256" key="1">
    <source>
        <dbReference type="ARBA" id="ARBA00009558"/>
    </source>
</evidence>
<keyword evidence="4" id="KW-0548">Nucleotidyltransferase</keyword>
<dbReference type="InterPro" id="IPR050999">
    <property type="entry name" value="ADP-ribosyltransferase_ARG"/>
</dbReference>
<dbReference type="AlphaFoldDB" id="A0A7J7FN21"/>
<dbReference type="Pfam" id="PF01129">
    <property type="entry name" value="ART"/>
    <property type="match status" value="1"/>
</dbReference>
<keyword evidence="2 8" id="KW-0328">Glycosyltransferase</keyword>
<evidence type="ECO:0000256" key="6">
    <source>
        <dbReference type="ARBA" id="ARBA00023027"/>
    </source>
</evidence>
<proteinExistence type="inferred from homology"/>
<dbReference type="Proteomes" id="UP000551758">
    <property type="component" value="Unassembled WGS sequence"/>
</dbReference>
<evidence type="ECO:0000256" key="5">
    <source>
        <dbReference type="ARBA" id="ARBA00022857"/>
    </source>
</evidence>
<evidence type="ECO:0000256" key="2">
    <source>
        <dbReference type="ARBA" id="ARBA00022676"/>
    </source>
</evidence>
<dbReference type="Gene3D" id="3.90.176.10">
    <property type="entry name" value="Toxin ADP-ribosyltransferase, Chain A, domain 1"/>
    <property type="match status" value="1"/>
</dbReference>
<protein>
    <recommendedName>
        <fullName evidence="8">NAD(P)(+)--arginine ADP-ribosyltransferase</fullName>
        <ecNumber evidence="8">2.4.2.31</ecNumber>
    </recommendedName>
    <alternativeName>
        <fullName evidence="8">Mono(ADP-ribosyl)transferase</fullName>
    </alternativeName>
</protein>
<evidence type="ECO:0000256" key="8">
    <source>
        <dbReference type="RuleBase" id="RU361228"/>
    </source>
</evidence>
<comment type="caution">
    <text evidence="9">The sequence shown here is derived from an EMBL/GenBank/DDBJ whole genome shotgun (WGS) entry which is preliminary data.</text>
</comment>
<dbReference type="GO" id="GO:0003950">
    <property type="term" value="F:NAD+ poly-ADP-ribosyltransferase activity"/>
    <property type="evidence" value="ECO:0007669"/>
    <property type="project" value="TreeGrafter"/>
</dbReference>
<evidence type="ECO:0000313" key="10">
    <source>
        <dbReference type="Proteomes" id="UP000551758"/>
    </source>
</evidence>
<comment type="catalytic activity">
    <reaction evidence="7 8">
        <text>L-arginyl-[protein] + NAD(+) = N(omega)-(ADP-D-ribosyl)-L-arginyl-[protein] + nicotinamide + H(+)</text>
        <dbReference type="Rhea" id="RHEA:19149"/>
        <dbReference type="Rhea" id="RHEA-COMP:10532"/>
        <dbReference type="Rhea" id="RHEA-COMP:15087"/>
        <dbReference type="ChEBI" id="CHEBI:15378"/>
        <dbReference type="ChEBI" id="CHEBI:17154"/>
        <dbReference type="ChEBI" id="CHEBI:29965"/>
        <dbReference type="ChEBI" id="CHEBI:57540"/>
        <dbReference type="ChEBI" id="CHEBI:142554"/>
        <dbReference type="EC" id="2.4.2.31"/>
    </reaction>
</comment>
<dbReference type="GO" id="GO:0106274">
    <property type="term" value="F:NAD+-protein-arginine ADP-ribosyltransferase activity"/>
    <property type="evidence" value="ECO:0007669"/>
    <property type="project" value="UniProtKB-EC"/>
</dbReference>
<evidence type="ECO:0000256" key="7">
    <source>
        <dbReference type="ARBA" id="ARBA00047597"/>
    </source>
</evidence>
<evidence type="ECO:0000256" key="4">
    <source>
        <dbReference type="ARBA" id="ARBA00022695"/>
    </source>
</evidence>
<sequence>MPSKEPMLWALCIDMADNTFDGWYVGCTEEMEEKSPWLLKELEANENFKLNEKWKEKNQNKQFHDFYGTALGDYTGYIATEFSRAVGEFHQNSCNFQFKAFHCYLTGALQLLNPGKCYTVHRDSHTESPYSGRDNIHFGTHPPHFNREGSFFDIRTFLGISIKEHAFHPCGGEVLILGYEVFWNVTFKKR</sequence>
<dbReference type="InterPro" id="IPR000768">
    <property type="entry name" value="ART"/>
</dbReference>
<gene>
    <name evidence="9" type="ORF">HPG69_017865</name>
</gene>
<dbReference type="SUPFAM" id="SSF56399">
    <property type="entry name" value="ADP-ribosylation"/>
    <property type="match status" value="1"/>
</dbReference>
<keyword evidence="5 8" id="KW-0521">NADP</keyword>
<dbReference type="PANTHER" id="PTHR10339">
    <property type="entry name" value="ADP-RIBOSYLTRANSFERASE"/>
    <property type="match status" value="1"/>
</dbReference>
<keyword evidence="6 8" id="KW-0520">NAD</keyword>
<name>A0A7J7FN21_DICBM</name>
<accession>A0A7J7FN21</accession>